<dbReference type="GO" id="GO:0031267">
    <property type="term" value="F:small GTPase binding"/>
    <property type="evidence" value="ECO:0007669"/>
    <property type="project" value="InterPro"/>
</dbReference>
<dbReference type="AlphaFoldDB" id="A0A6F9DD51"/>
<evidence type="ECO:0000256" key="1">
    <source>
        <dbReference type="ARBA" id="ARBA00004635"/>
    </source>
</evidence>
<feature type="domain" description="CYRIA/CYRIB Rac1 binding" evidence="5">
    <location>
        <begin position="17"/>
        <end position="333"/>
    </location>
</feature>
<dbReference type="GO" id="GO:0030833">
    <property type="term" value="P:regulation of actin filament polymerization"/>
    <property type="evidence" value="ECO:0007669"/>
    <property type="project" value="InterPro"/>
</dbReference>
<dbReference type="EMBL" id="LR785046">
    <property type="protein sequence ID" value="CAB3244497.1"/>
    <property type="molecule type" value="mRNA"/>
</dbReference>
<organism evidence="6">
    <name type="scientific">Phallusia mammillata</name>
    <dbReference type="NCBI Taxonomy" id="59560"/>
    <lineage>
        <taxon>Eukaryota</taxon>
        <taxon>Metazoa</taxon>
        <taxon>Chordata</taxon>
        <taxon>Tunicata</taxon>
        <taxon>Ascidiacea</taxon>
        <taxon>Phlebobranchia</taxon>
        <taxon>Ascidiidae</taxon>
        <taxon>Phallusia</taxon>
    </lineage>
</organism>
<dbReference type="PANTHER" id="PTHR12422">
    <property type="entry name" value="GH09096P"/>
    <property type="match status" value="1"/>
</dbReference>
<keyword evidence="3" id="KW-0472">Membrane</keyword>
<sequence length="339" mass="38174">MGNLLRVLQCKEEALEDIFLDFENARPSEEEKEVFDGVAHVLSFAPGIITELKSYKGAGEEIRIAISNPSNQEKQADTWHAIIPLVKQLKEFYEFSKHLQKCVQELLRALTCQPLSPLQHLETKQALAKQFAEIMHFTLKFDDLKMNNPAIQNDFSYFRRTMSRRGMNSAAAGIDYDEGKCISTEMANEMSLFYAEATPMLKTLSDATTRFVQENADVETERALEVLSTMANICKVMLENPKPQGTSFAAVDDARFQMGADTVSFCVRVMVGVIILYDHVHKEGAFAKGSRIDIKGSIKVLKDQNGKVKVKSLLNALRYTTKHLNDESTPKAIHKMLEV</sequence>
<evidence type="ECO:0000256" key="2">
    <source>
        <dbReference type="ARBA" id="ARBA00005778"/>
    </source>
</evidence>
<evidence type="ECO:0000313" key="6">
    <source>
        <dbReference type="EMBL" id="CAB3244497.1"/>
    </source>
</evidence>
<protein>
    <submittedName>
        <fullName evidence="6">Protein FAM49B-like</fullName>
    </submittedName>
</protein>
<evidence type="ECO:0000256" key="3">
    <source>
        <dbReference type="ARBA" id="ARBA00023136"/>
    </source>
</evidence>
<accession>A0A6F9DD51</accession>
<keyword evidence="4" id="KW-0449">Lipoprotein</keyword>
<dbReference type="InterPro" id="IPR039789">
    <property type="entry name" value="CYRI"/>
</dbReference>
<dbReference type="GO" id="GO:0016020">
    <property type="term" value="C:membrane"/>
    <property type="evidence" value="ECO:0007669"/>
    <property type="project" value="UniProtKB-SubCell"/>
</dbReference>
<proteinExistence type="evidence at transcript level"/>
<comment type="similarity">
    <text evidence="2">Belongs to the CYRI family.</text>
</comment>
<reference evidence="6" key="1">
    <citation type="submission" date="2020-04" db="EMBL/GenBank/DDBJ databases">
        <authorList>
            <person name="Neveu A P."/>
        </authorList>
    </citation>
    <scope>NUCLEOTIDE SEQUENCE</scope>
    <source>
        <tissue evidence="6">Whole embryo</tissue>
    </source>
</reference>
<comment type="subcellular location">
    <subcellularLocation>
        <location evidence="1">Membrane</location>
        <topology evidence="1">Lipid-anchor</topology>
    </subcellularLocation>
</comment>
<dbReference type="Pfam" id="PF07159">
    <property type="entry name" value="CYRIA-B_Rac1-bd"/>
    <property type="match status" value="1"/>
</dbReference>
<evidence type="ECO:0000256" key="4">
    <source>
        <dbReference type="ARBA" id="ARBA00023288"/>
    </source>
</evidence>
<name>A0A6F9DD51_9ASCI</name>
<evidence type="ECO:0000259" key="5">
    <source>
        <dbReference type="Pfam" id="PF07159"/>
    </source>
</evidence>
<dbReference type="InterPro" id="IPR009828">
    <property type="entry name" value="CYRIA/CYRIB_Rac1-bd"/>
</dbReference>
<gene>
    <name evidence="6" type="primary">Fam49b</name>
</gene>